<dbReference type="RefSeq" id="WP_002208594.1">
    <property type="nucleotide sequence ID" value="NC_008150.1"/>
</dbReference>
<dbReference type="AlphaFoldDB" id="A0A0E1P266"/>
<dbReference type="SUPFAM" id="SSF51905">
    <property type="entry name" value="FAD/NAD(P)-binding domain"/>
    <property type="match status" value="1"/>
</dbReference>
<dbReference type="KEGG" id="ypa:YPA_2603"/>
<accession>A0A0E1P266</accession>
<sequence length="427" mass="49242" precursor="true">MDMKFCKNRYINTVILGAGVAGLGAALKAREVNIEYEIFEAKASAGGLLDNFVIDGYRFDNAVHLSFATEEKVRDIFDRTPYFSHSPDAVNFETDKWLKHPVQNNLYPLPAIEKVTLIESLIHRPESELADNYESWLIHQYGNEIAKRYPMRYTRKYWQCNANELSVSWIGNRLRRAKLSEILYGAFTDDTPNDYYAKEMRYPKKGGFKSFIQPLIDESIINYNYEVTEIDLSGKTIKFSNGVIISYENLINTLPLPLFIEFCGANVPTSVKKSASKLEATSLDLISVGFNKSIIKDLWFYIYDEDIYASRAYSPSVKSSDNVPDGCSSLQFEIYNPGRDSQYTVQELKDNVMYAMKKMGVANDEDIVFLHHKRLPWGNVVFKKDMEKYRDIVREYIFDNQVKSVGRFGEWDYLWSNQSFLSGYSSI</sequence>
<dbReference type="Pfam" id="PF13450">
    <property type="entry name" value="NAD_binding_8"/>
    <property type="match status" value="1"/>
</dbReference>
<dbReference type="GO" id="GO:0008767">
    <property type="term" value="F:UDP-galactopyranose mutase activity"/>
    <property type="evidence" value="ECO:0007669"/>
    <property type="project" value="UniProtKB-EC"/>
</dbReference>
<dbReference type="EC" id="5.4.99.9" evidence="1"/>
<keyword evidence="1" id="KW-0413">Isomerase</keyword>
<dbReference type="Proteomes" id="UP000001971">
    <property type="component" value="Chromosome"/>
</dbReference>
<dbReference type="GO" id="GO:0050660">
    <property type="term" value="F:flavin adenine dinucleotide binding"/>
    <property type="evidence" value="ECO:0007669"/>
    <property type="project" value="TreeGrafter"/>
</dbReference>
<dbReference type="PATRIC" id="fig|360102.15.peg.1271"/>
<name>A0A0E1P266_YERPA</name>
<gene>
    <name evidence="1" type="ordered locus">YPA_2603</name>
</gene>
<dbReference type="PANTHER" id="PTHR21197">
    <property type="entry name" value="UDP-GALACTOPYRANOSE MUTASE"/>
    <property type="match status" value="1"/>
</dbReference>
<dbReference type="Gene3D" id="3.50.50.60">
    <property type="entry name" value="FAD/NAD(P)-binding domain"/>
    <property type="match status" value="1"/>
</dbReference>
<evidence type="ECO:0000313" key="1">
    <source>
        <dbReference type="EMBL" id="ABG14565.1"/>
    </source>
</evidence>
<reference evidence="1 2" key="1">
    <citation type="journal article" date="2006" name="J. Bacteriol.">
        <title>Complete genome sequence of Yersinia pestis strains Antiqua and Nepal516: evidence of gene reduction in an emerging pathogen.</title>
        <authorList>
            <person name="Chain P.S."/>
            <person name="Hu P."/>
            <person name="Malfatti S.A."/>
            <person name="Radnedge L."/>
            <person name="Larimer F."/>
            <person name="Vergez L.M."/>
            <person name="Worsham P."/>
            <person name="Chu M.C."/>
            <person name="Andersen G.L."/>
        </authorList>
    </citation>
    <scope>NUCLEOTIDE SEQUENCE [LARGE SCALE GENOMIC DNA]</scope>
    <source>
        <strain evidence="1 2">Antiqua</strain>
    </source>
</reference>
<dbReference type="GeneID" id="57975601"/>
<dbReference type="EMBL" id="CP000308">
    <property type="protein sequence ID" value="ABG14565.1"/>
    <property type="molecule type" value="Genomic_DNA"/>
</dbReference>
<organism evidence="1 2">
    <name type="scientific">Yersinia pestis bv. Antiqua (strain Antiqua)</name>
    <dbReference type="NCBI Taxonomy" id="360102"/>
    <lineage>
        <taxon>Bacteria</taxon>
        <taxon>Pseudomonadati</taxon>
        <taxon>Pseudomonadota</taxon>
        <taxon>Gammaproteobacteria</taxon>
        <taxon>Enterobacterales</taxon>
        <taxon>Yersiniaceae</taxon>
        <taxon>Yersinia</taxon>
    </lineage>
</organism>
<dbReference type="PANTHER" id="PTHR21197:SF0">
    <property type="entry name" value="UDP-GALACTOPYRANOSE MUTASE"/>
    <property type="match status" value="1"/>
</dbReference>
<proteinExistence type="predicted"/>
<dbReference type="InterPro" id="IPR036188">
    <property type="entry name" value="FAD/NAD-bd_sf"/>
</dbReference>
<protein>
    <submittedName>
        <fullName evidence="1">UDP-galactopyranose mutase</fullName>
        <ecNumber evidence="1">5.4.99.9</ecNumber>
    </submittedName>
</protein>
<evidence type="ECO:0000313" key="2">
    <source>
        <dbReference type="Proteomes" id="UP000001971"/>
    </source>
</evidence>
<dbReference type="HOGENOM" id="CLU_026719_2_0_6"/>
<dbReference type="GO" id="GO:0005829">
    <property type="term" value="C:cytosol"/>
    <property type="evidence" value="ECO:0007669"/>
    <property type="project" value="TreeGrafter"/>
</dbReference>